<sequence length="796" mass="87059">MSSASVSRSRRTAPQPYGDGPALPYSLPSQSPPASPPEPSHDRLLRTVRADRAAPRHSPGIGSAPESPYSAPSPPPLMSFEATDPPPAPPRISQPPQPAQQQPVSPPVPPQSGATSPPFPAHFNRPIVRPTLPPFPTSTRSASGGGHRSDAWNIPDESYVESDGTPREERPSLDKDNGNRDWDKDKDWQRSITSANVSRASPTTSTKSYSPQSAGATQVLAAIKNQTRARPVSPLRTQQPLQQQQVQAQTQTQTQARNTPPQPIYSASSASVPQLQPQSQSQSQSQSHSQSQSQSQPENKQPPNRRLPQKYDDPPQQSTNSPRHVSPPYHSALDSSHEDSGAHPPSMQQNYSPPFPYDYPESSPGGHMSRYRPSEPTQRIPDRSLPVQEEADDDREPHPRLPSEKLPLRNGNGSHSPSVNEGNIDDPGSPTPSSTLINPDTGLDSMDEHEHFTPRSPVAPLPYPNVSSLPLPPYPSLGYSNSHTNTRSLRGRGQAHQATSIHHALLSSQLGAMPVPLDPRQYAYFEDVITGANIGAHPEDPRHGDTVYNRWNLSELASPLSSSYNHFRPAAPIPPTPHSASAAPTPHPMSRSLAETLLYNQAMTYGGLPGGRPVPSAPSSYMSSPYPQHNPFLPPPLPPQSIVSSPSHEPLPLPPRRRSGLRKSLSKTPLNQQISALEQVPRAESTEPLSTEPSEDGDSTEREAEEEEEDVWIEEDDEDLLDEEYHPRYLVDPVKRRRKFQQKWQQLLKIVSEPSIFSQEGCANARFSSMTLTAAPTRPCCCSRPSPCLPILRPTS</sequence>
<feature type="compositionally biased region" description="Polar residues" evidence="1">
    <location>
        <begin position="190"/>
        <end position="216"/>
    </location>
</feature>
<feature type="compositionally biased region" description="Acidic residues" evidence="1">
    <location>
        <begin position="693"/>
        <end position="722"/>
    </location>
</feature>
<feature type="compositionally biased region" description="Polar residues" evidence="1">
    <location>
        <begin position="411"/>
        <end position="421"/>
    </location>
</feature>
<evidence type="ECO:0000313" key="2">
    <source>
        <dbReference type="EMBL" id="KDQ07767.1"/>
    </source>
</evidence>
<organism evidence="2 3">
    <name type="scientific">Botryobasidium botryosum (strain FD-172 SS1)</name>
    <dbReference type="NCBI Taxonomy" id="930990"/>
    <lineage>
        <taxon>Eukaryota</taxon>
        <taxon>Fungi</taxon>
        <taxon>Dikarya</taxon>
        <taxon>Basidiomycota</taxon>
        <taxon>Agaricomycotina</taxon>
        <taxon>Agaricomycetes</taxon>
        <taxon>Cantharellales</taxon>
        <taxon>Botryobasidiaceae</taxon>
        <taxon>Botryobasidium</taxon>
    </lineage>
</organism>
<dbReference type="Proteomes" id="UP000027195">
    <property type="component" value="Unassembled WGS sequence"/>
</dbReference>
<gene>
    <name evidence="2" type="ORF">BOTBODRAFT_594004</name>
</gene>
<keyword evidence="3" id="KW-1185">Reference proteome</keyword>
<feature type="compositionally biased region" description="Low complexity" evidence="1">
    <location>
        <begin position="266"/>
        <end position="296"/>
    </location>
</feature>
<dbReference type="InParanoid" id="A0A067M7D5"/>
<reference evidence="3" key="1">
    <citation type="journal article" date="2014" name="Proc. Natl. Acad. Sci. U.S.A.">
        <title>Extensive sampling of basidiomycete genomes demonstrates inadequacy of the white-rot/brown-rot paradigm for wood decay fungi.</title>
        <authorList>
            <person name="Riley R."/>
            <person name="Salamov A.A."/>
            <person name="Brown D.W."/>
            <person name="Nagy L.G."/>
            <person name="Floudas D."/>
            <person name="Held B.W."/>
            <person name="Levasseur A."/>
            <person name="Lombard V."/>
            <person name="Morin E."/>
            <person name="Otillar R."/>
            <person name="Lindquist E.A."/>
            <person name="Sun H."/>
            <person name="LaButti K.M."/>
            <person name="Schmutz J."/>
            <person name="Jabbour D."/>
            <person name="Luo H."/>
            <person name="Baker S.E."/>
            <person name="Pisabarro A.G."/>
            <person name="Walton J.D."/>
            <person name="Blanchette R.A."/>
            <person name="Henrissat B."/>
            <person name="Martin F."/>
            <person name="Cullen D."/>
            <person name="Hibbett D.S."/>
            <person name="Grigoriev I.V."/>
        </authorList>
    </citation>
    <scope>NUCLEOTIDE SEQUENCE [LARGE SCALE GENOMIC DNA]</scope>
    <source>
        <strain evidence="3">FD-172 SS1</strain>
    </source>
</reference>
<name>A0A067M7D5_BOTB1</name>
<feature type="compositionally biased region" description="Basic and acidic residues" evidence="1">
    <location>
        <begin position="395"/>
        <end position="407"/>
    </location>
</feature>
<protein>
    <submittedName>
        <fullName evidence="2">Uncharacterized protein</fullName>
    </submittedName>
</protein>
<proteinExistence type="predicted"/>
<feature type="compositionally biased region" description="Low complexity" evidence="1">
    <location>
        <begin position="616"/>
        <end position="631"/>
    </location>
</feature>
<dbReference type="HOGENOM" id="CLU_353008_0_0_1"/>
<feature type="region of interest" description="Disordered" evidence="1">
    <location>
        <begin position="1"/>
        <end position="464"/>
    </location>
</feature>
<evidence type="ECO:0000313" key="3">
    <source>
        <dbReference type="Proteomes" id="UP000027195"/>
    </source>
</evidence>
<dbReference type="AlphaFoldDB" id="A0A067M7D5"/>
<dbReference type="EMBL" id="KL198101">
    <property type="protein sequence ID" value="KDQ07767.1"/>
    <property type="molecule type" value="Genomic_DNA"/>
</dbReference>
<feature type="compositionally biased region" description="Pro residues" evidence="1">
    <location>
        <begin position="84"/>
        <end position="110"/>
    </location>
</feature>
<dbReference type="STRING" id="930990.A0A067M7D5"/>
<feature type="compositionally biased region" description="Basic and acidic residues" evidence="1">
    <location>
        <begin position="39"/>
        <end position="54"/>
    </location>
</feature>
<accession>A0A067M7D5</accession>
<feature type="compositionally biased region" description="Polar residues" evidence="1">
    <location>
        <begin position="667"/>
        <end position="676"/>
    </location>
</feature>
<feature type="compositionally biased region" description="Basic and acidic residues" evidence="1">
    <location>
        <begin position="164"/>
        <end position="189"/>
    </location>
</feature>
<feature type="region of interest" description="Disordered" evidence="1">
    <location>
        <begin position="567"/>
        <end position="589"/>
    </location>
</feature>
<evidence type="ECO:0000256" key="1">
    <source>
        <dbReference type="SAM" id="MobiDB-lite"/>
    </source>
</evidence>
<feature type="region of interest" description="Disordered" evidence="1">
    <location>
        <begin position="616"/>
        <end position="725"/>
    </location>
</feature>
<feature type="compositionally biased region" description="Basic residues" evidence="1">
    <location>
        <begin position="655"/>
        <end position="665"/>
    </location>
</feature>
<feature type="compositionally biased region" description="Low complexity" evidence="1">
    <location>
        <begin position="234"/>
        <end position="259"/>
    </location>
</feature>